<proteinExistence type="inferred from homology"/>
<dbReference type="EMBL" id="PIUK01000192">
    <property type="protein sequence ID" value="MBY6277530.1"/>
    <property type="molecule type" value="Genomic_DNA"/>
</dbReference>
<dbReference type="Pfam" id="PF00999">
    <property type="entry name" value="Na_H_Exchanger"/>
    <property type="match status" value="1"/>
</dbReference>
<feature type="transmembrane region" description="Helical" evidence="7">
    <location>
        <begin position="245"/>
        <end position="269"/>
    </location>
</feature>
<dbReference type="Proteomes" id="UP000732377">
    <property type="component" value="Unassembled WGS sequence"/>
</dbReference>
<dbReference type="PANTHER" id="PTHR42751:SF4">
    <property type="entry name" value="K(+)_H(+) ANTIPORTER SUBUNIT KHTU"/>
    <property type="match status" value="1"/>
</dbReference>
<reference evidence="9" key="1">
    <citation type="submission" date="2017-11" db="EMBL/GenBank/DDBJ databases">
        <title>Three new genomes from thermophilic consortium.</title>
        <authorList>
            <person name="Quaggio R."/>
            <person name="Amgarten D."/>
            <person name="Setubal J.C."/>
        </authorList>
    </citation>
    <scope>NUCLEOTIDE SEQUENCE</scope>
    <source>
        <strain evidence="9">ZCTH01-B2</strain>
    </source>
</reference>
<feature type="transmembrane region" description="Helical" evidence="7">
    <location>
        <begin position="309"/>
        <end position="329"/>
    </location>
</feature>
<evidence type="ECO:0000256" key="5">
    <source>
        <dbReference type="ARBA" id="ARBA00022989"/>
    </source>
</evidence>
<dbReference type="GO" id="GO:0016020">
    <property type="term" value="C:membrane"/>
    <property type="evidence" value="ECO:0007669"/>
    <property type="project" value="UniProtKB-SubCell"/>
</dbReference>
<evidence type="ECO:0000256" key="1">
    <source>
        <dbReference type="ARBA" id="ARBA00004141"/>
    </source>
</evidence>
<gene>
    <name evidence="9" type="ORF">CWE10_15225</name>
</gene>
<dbReference type="RefSeq" id="WP_273380787.1">
    <property type="nucleotide sequence ID" value="NZ_PIUK01000192.1"/>
</dbReference>
<keyword evidence="3" id="KW-0813">Transport</keyword>
<name>A0A953I4M4_SYMTR</name>
<keyword evidence="6 7" id="KW-0472">Membrane</keyword>
<comment type="subcellular location">
    <subcellularLocation>
        <location evidence="1">Membrane</location>
        <topology evidence="1">Multi-pass membrane protein</topology>
    </subcellularLocation>
</comment>
<dbReference type="PANTHER" id="PTHR42751">
    <property type="entry name" value="SODIUM/HYDROGEN EXCHANGER FAMILY/TRKA DOMAIN PROTEIN"/>
    <property type="match status" value="1"/>
</dbReference>
<evidence type="ECO:0000313" key="9">
    <source>
        <dbReference type="EMBL" id="MBY6277530.1"/>
    </source>
</evidence>
<evidence type="ECO:0000256" key="2">
    <source>
        <dbReference type="ARBA" id="ARBA00005551"/>
    </source>
</evidence>
<feature type="transmembrane region" description="Helical" evidence="7">
    <location>
        <begin position="104"/>
        <end position="131"/>
    </location>
</feature>
<evidence type="ECO:0000256" key="7">
    <source>
        <dbReference type="SAM" id="Phobius"/>
    </source>
</evidence>
<feature type="transmembrane region" description="Helical" evidence="7">
    <location>
        <begin position="220"/>
        <end position="239"/>
    </location>
</feature>
<feature type="transmembrane region" description="Helical" evidence="7">
    <location>
        <begin position="43"/>
        <end position="66"/>
    </location>
</feature>
<dbReference type="Gene3D" id="1.20.1530.20">
    <property type="match status" value="1"/>
</dbReference>
<evidence type="ECO:0000259" key="8">
    <source>
        <dbReference type="Pfam" id="PF00999"/>
    </source>
</evidence>
<evidence type="ECO:0000256" key="3">
    <source>
        <dbReference type="ARBA" id="ARBA00022448"/>
    </source>
</evidence>
<feature type="domain" description="Cation/H+ exchanger transmembrane" evidence="8">
    <location>
        <begin position="11"/>
        <end position="329"/>
    </location>
</feature>
<feature type="transmembrane region" description="Helical" evidence="7">
    <location>
        <begin position="137"/>
        <end position="157"/>
    </location>
</feature>
<keyword evidence="5 7" id="KW-1133">Transmembrane helix</keyword>
<feature type="transmembrane region" description="Helical" evidence="7">
    <location>
        <begin position="72"/>
        <end position="92"/>
    </location>
</feature>
<dbReference type="InterPro" id="IPR038770">
    <property type="entry name" value="Na+/solute_symporter_sf"/>
</dbReference>
<keyword evidence="4 7" id="KW-0812">Transmembrane</keyword>
<dbReference type="AlphaFoldDB" id="A0A953I4M4"/>
<comment type="caution">
    <text evidence="9">The sequence shown here is derived from an EMBL/GenBank/DDBJ whole genome shotgun (WGS) entry which is preliminary data.</text>
</comment>
<dbReference type="InterPro" id="IPR006153">
    <property type="entry name" value="Cation/H_exchanger_TM"/>
</dbReference>
<dbReference type="GO" id="GO:1902600">
    <property type="term" value="P:proton transmembrane transport"/>
    <property type="evidence" value="ECO:0007669"/>
    <property type="project" value="InterPro"/>
</dbReference>
<feature type="transmembrane region" description="Helical" evidence="7">
    <location>
        <begin position="14"/>
        <end position="31"/>
    </location>
</feature>
<protein>
    <submittedName>
        <fullName evidence="9">Cation/H(+) antiporter</fullName>
    </submittedName>
</protein>
<evidence type="ECO:0000256" key="6">
    <source>
        <dbReference type="ARBA" id="ARBA00023136"/>
    </source>
</evidence>
<feature type="non-terminal residue" evidence="9">
    <location>
        <position position="1"/>
    </location>
</feature>
<comment type="similarity">
    <text evidence="2">Belongs to the monovalent cation:proton antiporter 2 (CPA2) transporter (TC 2.A.37) family.</text>
</comment>
<dbReference type="GO" id="GO:0015297">
    <property type="term" value="F:antiporter activity"/>
    <property type="evidence" value="ECO:0007669"/>
    <property type="project" value="InterPro"/>
</dbReference>
<evidence type="ECO:0000256" key="4">
    <source>
        <dbReference type="ARBA" id="ARBA00022692"/>
    </source>
</evidence>
<evidence type="ECO:0000313" key="10">
    <source>
        <dbReference type="Proteomes" id="UP000732377"/>
    </source>
</evidence>
<accession>A0A953I4M4</accession>
<feature type="transmembrane region" description="Helical" evidence="7">
    <location>
        <begin position="169"/>
        <end position="186"/>
    </location>
</feature>
<organism evidence="9 10">
    <name type="scientific">Symbiobacterium thermophilum</name>
    <dbReference type="NCBI Taxonomy" id="2734"/>
    <lineage>
        <taxon>Bacteria</taxon>
        <taxon>Bacillati</taxon>
        <taxon>Bacillota</taxon>
        <taxon>Clostridia</taxon>
        <taxon>Eubacteriales</taxon>
        <taxon>Symbiobacteriaceae</taxon>
        <taxon>Symbiobacterium</taxon>
    </lineage>
</organism>
<sequence>IDLTFAGEFAIFEFMGRLGVLFLLFYLGLEFSIGRLVKSGKRILVAGTIHVGISLLCGFGFGLLMHWGLKEILVAAGAMTVTSSAIIAKVLVDLKRTANPETELILGIVMADDIFLAVYLSIVSGFVLSGATSPGEVLLSAGKALGFMAGVLVLSRVAMPWINRFLERLSDELFLLVVFAALFLIAGFGESLHVAEAIGALLFGLALAESDHRERVEHLILPFRDFFGALFFFSFGLSIDPTGLGGAVAPAVIAALVSMVGNFTAGMLAGRVSGLSHKASANIGLTIVARGEFSIVMANLGVAGGLLPVLQPFAALYVLILAVLGPVLAKHSTSIYDLLSRVFRWQRPKAKKRKITIPEAAQEARP</sequence>